<keyword evidence="3" id="KW-1185">Reference proteome</keyword>
<feature type="domain" description="Ice-binding protein C-terminal" evidence="1">
    <location>
        <begin position="94"/>
        <end position="116"/>
    </location>
</feature>
<evidence type="ECO:0000313" key="2">
    <source>
        <dbReference type="EMBL" id="BBM85100.1"/>
    </source>
</evidence>
<evidence type="ECO:0000259" key="1">
    <source>
        <dbReference type="Pfam" id="PF07589"/>
    </source>
</evidence>
<dbReference type="Pfam" id="PF07589">
    <property type="entry name" value="PEP-CTERM"/>
    <property type="match status" value="1"/>
</dbReference>
<name>A0A5S9IQ51_UABAM</name>
<proteinExistence type="predicted"/>
<dbReference type="KEGG" id="uam:UABAM_03463"/>
<evidence type="ECO:0000313" key="3">
    <source>
        <dbReference type="Proteomes" id="UP000326354"/>
    </source>
</evidence>
<dbReference type="RefSeq" id="WP_151969220.1">
    <property type="nucleotide sequence ID" value="NZ_AP019860.1"/>
</dbReference>
<accession>A0A5S9IQ51</accession>
<protein>
    <recommendedName>
        <fullName evidence="1">Ice-binding protein C-terminal domain-containing protein</fullName>
    </recommendedName>
</protein>
<gene>
    <name evidence="2" type="ORF">UABAM_03463</name>
</gene>
<dbReference type="NCBIfam" id="TIGR02595">
    <property type="entry name" value="PEP_CTERM"/>
    <property type="match status" value="1"/>
</dbReference>
<dbReference type="AlphaFoldDB" id="A0A5S9IQ51"/>
<reference evidence="2 3" key="1">
    <citation type="submission" date="2019-08" db="EMBL/GenBank/DDBJ databases">
        <title>Complete genome sequence of Candidatus Uab amorphum.</title>
        <authorList>
            <person name="Shiratori T."/>
            <person name="Suzuki S."/>
            <person name="Kakizawa Y."/>
            <person name="Ishida K."/>
        </authorList>
    </citation>
    <scope>NUCLEOTIDE SEQUENCE [LARGE SCALE GENOMIC DNA]</scope>
    <source>
        <strain evidence="2 3">SRT547</strain>
    </source>
</reference>
<dbReference type="InterPro" id="IPR013424">
    <property type="entry name" value="Ice-binding_C"/>
</dbReference>
<dbReference type="Proteomes" id="UP000326354">
    <property type="component" value="Chromosome"/>
</dbReference>
<dbReference type="EMBL" id="AP019860">
    <property type="protein sequence ID" value="BBM85100.1"/>
    <property type="molecule type" value="Genomic_DNA"/>
</dbReference>
<sequence length="117" mass="12990">MKTYILIIVLLICNIHALEIVSVRDTDGRRIRNNQSADFAVLITRENNRRFALFGVPIQNGAGGNSQIAKDSFASFTSVLRQSLFGGPTPPPFTPEPSSLLLLFGGLMGIFLWRRKK</sequence>
<organism evidence="2 3">
    <name type="scientific">Uabimicrobium amorphum</name>
    <dbReference type="NCBI Taxonomy" id="2596890"/>
    <lineage>
        <taxon>Bacteria</taxon>
        <taxon>Pseudomonadati</taxon>
        <taxon>Planctomycetota</taxon>
        <taxon>Candidatus Uabimicrobiia</taxon>
        <taxon>Candidatus Uabimicrobiales</taxon>
        <taxon>Candidatus Uabimicrobiaceae</taxon>
        <taxon>Candidatus Uabimicrobium</taxon>
    </lineage>
</organism>